<comment type="function">
    <text evidence="2 3">May be a heme chaperone, appears to bind heme. Homologous bacterial proteins do not have oxygen-independent coproporphyrinogen-III oxidase activity. Binds 1 [4Fe-4S] cluster. The cluster is coordinated with 3 cysteines and an exchangeable S-adenosyl-L-methionine.</text>
</comment>
<dbReference type="PANTHER" id="PTHR13932:SF5">
    <property type="entry name" value="RADICAL S-ADENOSYL METHIONINE DOMAIN-CONTAINING PROTEIN 1, MITOCHONDRIAL"/>
    <property type="match status" value="1"/>
</dbReference>
<dbReference type="InterPro" id="IPR034505">
    <property type="entry name" value="Coproporphyrinogen-III_oxidase"/>
</dbReference>
<accession>A0A401SMB6</accession>
<proteinExistence type="inferred from homology"/>
<dbReference type="SMART" id="SM00729">
    <property type="entry name" value="Elp3"/>
    <property type="match status" value="1"/>
</dbReference>
<dbReference type="PROSITE" id="PS51918">
    <property type="entry name" value="RADICAL_SAM"/>
    <property type="match status" value="1"/>
</dbReference>
<name>A0A401SMB6_CHIPU</name>
<dbReference type="SUPFAM" id="SSF102114">
    <property type="entry name" value="Radical SAM enzymes"/>
    <property type="match status" value="1"/>
</dbReference>
<protein>
    <recommendedName>
        <fullName evidence="3">Radical S-adenosyl methionine domain-containing protein</fullName>
    </recommendedName>
</protein>
<keyword evidence="3" id="KW-0809">Transit peptide</keyword>
<organism evidence="6 7">
    <name type="scientific">Chiloscyllium punctatum</name>
    <name type="common">Brownbanded bambooshark</name>
    <name type="synonym">Hemiscyllium punctatum</name>
    <dbReference type="NCBI Taxonomy" id="137246"/>
    <lineage>
        <taxon>Eukaryota</taxon>
        <taxon>Metazoa</taxon>
        <taxon>Chordata</taxon>
        <taxon>Craniata</taxon>
        <taxon>Vertebrata</taxon>
        <taxon>Chondrichthyes</taxon>
        <taxon>Elasmobranchii</taxon>
        <taxon>Galeomorphii</taxon>
        <taxon>Galeoidea</taxon>
        <taxon>Orectolobiformes</taxon>
        <taxon>Hemiscylliidae</taxon>
        <taxon>Chiloscyllium</taxon>
    </lineage>
</organism>
<evidence type="ECO:0000256" key="2">
    <source>
        <dbReference type="ARBA" id="ARBA00045130"/>
    </source>
</evidence>
<keyword evidence="3" id="KW-0949">S-adenosyl-L-methionine</keyword>
<keyword evidence="3" id="KW-0349">Heme</keyword>
<keyword evidence="7" id="KW-1185">Reference proteome</keyword>
<dbReference type="SFLD" id="SFLDF00562">
    <property type="entry name" value="HemN-like__clustered_with_heat"/>
    <property type="match status" value="1"/>
</dbReference>
<dbReference type="GO" id="GO:0004109">
    <property type="term" value="F:coproporphyrinogen oxidase activity"/>
    <property type="evidence" value="ECO:0007669"/>
    <property type="project" value="InterPro"/>
</dbReference>
<evidence type="ECO:0000256" key="3">
    <source>
        <dbReference type="RuleBase" id="RU364116"/>
    </source>
</evidence>
<dbReference type="SFLD" id="SFLDS00029">
    <property type="entry name" value="Radical_SAM"/>
    <property type="match status" value="1"/>
</dbReference>
<evidence type="ECO:0000313" key="7">
    <source>
        <dbReference type="Proteomes" id="UP000287033"/>
    </source>
</evidence>
<keyword evidence="3" id="KW-0496">Mitochondrion</keyword>
<comment type="similarity">
    <text evidence="1">Belongs to the anaerobic coproporphyrinogen-III oxidase family. HemW subfamily.</text>
</comment>
<dbReference type="GO" id="GO:0051539">
    <property type="term" value="F:4 iron, 4 sulfur cluster binding"/>
    <property type="evidence" value="ECO:0007669"/>
    <property type="project" value="UniProtKB-UniRule"/>
</dbReference>
<dbReference type="GO" id="GO:0046872">
    <property type="term" value="F:metal ion binding"/>
    <property type="evidence" value="ECO:0007669"/>
    <property type="project" value="UniProtKB-UniRule"/>
</dbReference>
<dbReference type="Gene3D" id="3.80.30.20">
    <property type="entry name" value="tm_1862 like domain"/>
    <property type="match status" value="1"/>
</dbReference>
<gene>
    <name evidence="6" type="ORF">chiPu_0010013</name>
</gene>
<evidence type="ECO:0000313" key="6">
    <source>
        <dbReference type="EMBL" id="GCC31554.1"/>
    </source>
</evidence>
<dbReference type="STRING" id="137246.A0A401SMB6"/>
<dbReference type="InterPro" id="IPR006638">
    <property type="entry name" value="Elp3/MiaA/NifB-like_rSAM"/>
</dbReference>
<dbReference type="PANTHER" id="PTHR13932">
    <property type="entry name" value="COPROPORPHYRINIGEN III OXIDASE"/>
    <property type="match status" value="1"/>
</dbReference>
<dbReference type="InterPro" id="IPR007197">
    <property type="entry name" value="rSAM"/>
</dbReference>
<dbReference type="SFLD" id="SFLDG01065">
    <property type="entry name" value="anaerobic_coproporphyrinogen-I"/>
    <property type="match status" value="1"/>
</dbReference>
<evidence type="ECO:0000256" key="4">
    <source>
        <dbReference type="SAM" id="MobiDB-lite"/>
    </source>
</evidence>
<dbReference type="InterPro" id="IPR004559">
    <property type="entry name" value="HemW-like"/>
</dbReference>
<dbReference type="GO" id="GO:0005739">
    <property type="term" value="C:mitochondrion"/>
    <property type="evidence" value="ECO:0007669"/>
    <property type="project" value="UniProtKB-SubCell"/>
</dbReference>
<keyword evidence="3" id="KW-0408">Iron</keyword>
<keyword evidence="3" id="KW-0004">4Fe-4S</keyword>
<dbReference type="InterPro" id="IPR010723">
    <property type="entry name" value="HemN_C"/>
</dbReference>
<dbReference type="SFLD" id="SFLDG01082">
    <property type="entry name" value="B12-binding_domain_containing"/>
    <property type="match status" value="1"/>
</dbReference>
<dbReference type="NCBIfam" id="TIGR00539">
    <property type="entry name" value="hemN_rel"/>
    <property type="match status" value="1"/>
</dbReference>
<comment type="caution">
    <text evidence="6">The sequence shown here is derived from an EMBL/GenBank/DDBJ whole genome shotgun (WGS) entry which is preliminary data.</text>
</comment>
<feature type="region of interest" description="Disordered" evidence="4">
    <location>
        <begin position="442"/>
        <end position="462"/>
    </location>
</feature>
<dbReference type="Pfam" id="PF06969">
    <property type="entry name" value="HemN_C"/>
    <property type="match status" value="1"/>
</dbReference>
<sequence>MHPLRLARNCTVSLPLARSSGQFSGWGLTGGQVPAYLDEATLHQAALYVHWPFCERRCTYCNFNKYISPSIDHDAMRDGLLRETETLLSVSQVKEITSIFFGGGTPSLARPSTIARVLETVARVTHVPHDMEISMEANPTSAAASRLAEFKEAGITRLSLGVQALCDRDLRILGRDHTAREALQSLEEARKLFPGNTSVDIIFGHPGQNVEPWEEELEELVALCDHHVSLYQLTLERGTGLYKQVQEQALSIPEQEELAEMYQAARRILGRAGFLQYEVSNFAKSGAVCEHNLGYWRGRQYLGVGPGAHGRFIPWGEGKSLREARIQTLEPDDWLREVRQFGHGTRKRVQQTELDILEELLVLGLRMNDGITHQLWLQCSPSLSLQEAVGDSPEVKQYLEKQLLVLDNRGLRCSWEGLALLDMLLPALLLQLQLSYQKSVTHSLPSTGSVPQALGSTTTAHT</sequence>
<dbReference type="InterPro" id="IPR023404">
    <property type="entry name" value="rSAM_horseshoe"/>
</dbReference>
<reference evidence="6 7" key="1">
    <citation type="journal article" date="2018" name="Nat. Ecol. Evol.">
        <title>Shark genomes provide insights into elasmobranch evolution and the origin of vertebrates.</title>
        <authorList>
            <person name="Hara Y"/>
            <person name="Yamaguchi K"/>
            <person name="Onimaru K"/>
            <person name="Kadota M"/>
            <person name="Koyanagi M"/>
            <person name="Keeley SD"/>
            <person name="Tatsumi K"/>
            <person name="Tanaka K"/>
            <person name="Motone F"/>
            <person name="Kageyama Y"/>
            <person name="Nozu R"/>
            <person name="Adachi N"/>
            <person name="Nishimura O"/>
            <person name="Nakagawa R"/>
            <person name="Tanegashima C"/>
            <person name="Kiyatake I"/>
            <person name="Matsumoto R"/>
            <person name="Murakumo K"/>
            <person name="Nishida K"/>
            <person name="Terakita A"/>
            <person name="Kuratani S"/>
            <person name="Sato K"/>
            <person name="Hyodo S Kuraku.S."/>
        </authorList>
    </citation>
    <scope>NUCLEOTIDE SEQUENCE [LARGE SCALE GENOMIC DNA]</scope>
</reference>
<feature type="domain" description="Radical SAM core" evidence="5">
    <location>
        <begin position="39"/>
        <end position="271"/>
    </location>
</feature>
<evidence type="ECO:0000256" key="1">
    <source>
        <dbReference type="ARBA" id="ARBA00006100"/>
    </source>
</evidence>
<dbReference type="SFLD" id="SFLDF00288">
    <property type="entry name" value="HemN-like__clustered_with_nucl"/>
    <property type="match status" value="1"/>
</dbReference>
<comment type="subcellular location">
    <subcellularLocation>
        <location evidence="3">Mitochondrion</location>
    </subcellularLocation>
</comment>
<keyword evidence="3" id="KW-0479">Metal-binding</keyword>
<evidence type="ECO:0000259" key="5">
    <source>
        <dbReference type="PROSITE" id="PS51918"/>
    </source>
</evidence>
<dbReference type="Pfam" id="PF04055">
    <property type="entry name" value="Radical_SAM"/>
    <property type="match status" value="1"/>
</dbReference>
<dbReference type="Proteomes" id="UP000287033">
    <property type="component" value="Unassembled WGS sequence"/>
</dbReference>
<dbReference type="EMBL" id="BEZZ01000371">
    <property type="protein sequence ID" value="GCC31554.1"/>
    <property type="molecule type" value="Genomic_DNA"/>
</dbReference>
<dbReference type="OrthoDB" id="431409at2759"/>
<dbReference type="InterPro" id="IPR058240">
    <property type="entry name" value="rSAM_sf"/>
</dbReference>
<keyword evidence="3" id="KW-0411">Iron-sulfur</keyword>
<dbReference type="OMA" id="HIPWCVR"/>
<dbReference type="CDD" id="cd01335">
    <property type="entry name" value="Radical_SAM"/>
    <property type="match status" value="1"/>
</dbReference>
<dbReference type="AlphaFoldDB" id="A0A401SMB6"/>
<keyword evidence="3" id="KW-0143">Chaperone</keyword>
<dbReference type="GO" id="GO:0006779">
    <property type="term" value="P:porphyrin-containing compound biosynthetic process"/>
    <property type="evidence" value="ECO:0007669"/>
    <property type="project" value="InterPro"/>
</dbReference>